<name>A0A4C1UJA1_EUMVA</name>
<dbReference type="Proteomes" id="UP000299102">
    <property type="component" value="Unassembled WGS sequence"/>
</dbReference>
<evidence type="ECO:0000256" key="3">
    <source>
        <dbReference type="ARBA" id="ARBA00023149"/>
    </source>
</evidence>
<feature type="region of interest" description="Disordered" evidence="4">
    <location>
        <begin position="1"/>
        <end position="20"/>
    </location>
</feature>
<comment type="caution">
    <text evidence="6">The sequence shown here is derived from an EMBL/GenBank/DDBJ whole genome shotgun (WGS) entry which is preliminary data.</text>
</comment>
<organism evidence="6 7">
    <name type="scientific">Eumeta variegata</name>
    <name type="common">Bagworm moth</name>
    <name type="synonym">Eumeta japonica</name>
    <dbReference type="NCBI Taxonomy" id="151549"/>
    <lineage>
        <taxon>Eukaryota</taxon>
        <taxon>Metazoa</taxon>
        <taxon>Ecdysozoa</taxon>
        <taxon>Arthropoda</taxon>
        <taxon>Hexapoda</taxon>
        <taxon>Insecta</taxon>
        <taxon>Pterygota</taxon>
        <taxon>Neoptera</taxon>
        <taxon>Endopterygota</taxon>
        <taxon>Lepidoptera</taxon>
        <taxon>Glossata</taxon>
        <taxon>Ditrysia</taxon>
        <taxon>Tineoidea</taxon>
        <taxon>Psychidae</taxon>
        <taxon>Oiketicinae</taxon>
        <taxon>Eumeta</taxon>
    </lineage>
</organism>
<evidence type="ECO:0000256" key="2">
    <source>
        <dbReference type="ARBA" id="ARBA00022801"/>
    </source>
</evidence>
<dbReference type="STRING" id="151549.A0A4C1UJA1"/>
<dbReference type="EMBL" id="BGZK01000178">
    <property type="protein sequence ID" value="GBP26240.1"/>
    <property type="molecule type" value="Genomic_DNA"/>
</dbReference>
<dbReference type="Pfam" id="PF18100">
    <property type="entry name" value="PDE4_UCR"/>
    <property type="match status" value="1"/>
</dbReference>
<evidence type="ECO:0000313" key="6">
    <source>
        <dbReference type="EMBL" id="GBP26240.1"/>
    </source>
</evidence>
<accession>A0A4C1UJA1</accession>
<sequence>MSLRPGRLCDPERDSPNHGEDLIVTPFAQVLASLRSVRNNFLSLTNVPVSKVLPSPFICLTVYNDQIDERSAGRSGDKTALRAGVASAWERVNTPFQFYVRTRGPLTGLTYLM</sequence>
<evidence type="ECO:0000256" key="1">
    <source>
        <dbReference type="ARBA" id="ARBA00012276"/>
    </source>
</evidence>
<reference evidence="6 7" key="1">
    <citation type="journal article" date="2019" name="Commun. Biol.">
        <title>The bagworm genome reveals a unique fibroin gene that provides high tensile strength.</title>
        <authorList>
            <person name="Kono N."/>
            <person name="Nakamura H."/>
            <person name="Ohtoshi R."/>
            <person name="Tomita M."/>
            <person name="Numata K."/>
            <person name="Arakawa K."/>
        </authorList>
    </citation>
    <scope>NUCLEOTIDE SEQUENCE [LARGE SCALE GENOMIC DNA]</scope>
</reference>
<evidence type="ECO:0000256" key="4">
    <source>
        <dbReference type="SAM" id="MobiDB-lite"/>
    </source>
</evidence>
<keyword evidence="3" id="KW-0114">cAMP</keyword>
<keyword evidence="7" id="KW-1185">Reference proteome</keyword>
<gene>
    <name evidence="6" type="ORF">EVAR_16093_1</name>
</gene>
<dbReference type="InterPro" id="IPR040844">
    <property type="entry name" value="PDE4_UCR"/>
</dbReference>
<evidence type="ECO:0000313" key="7">
    <source>
        <dbReference type="Proteomes" id="UP000299102"/>
    </source>
</evidence>
<feature type="domain" description="Phosphodiesterase 4 upstream conserved regions (UCR)" evidence="5">
    <location>
        <begin position="24"/>
        <end position="49"/>
    </location>
</feature>
<proteinExistence type="predicted"/>
<dbReference type="GO" id="GO:0004115">
    <property type="term" value="F:3',5'-cyclic-AMP phosphodiesterase activity"/>
    <property type="evidence" value="ECO:0007669"/>
    <property type="project" value="UniProtKB-EC"/>
</dbReference>
<keyword evidence="2" id="KW-0378">Hydrolase</keyword>
<evidence type="ECO:0000259" key="5">
    <source>
        <dbReference type="Pfam" id="PF18100"/>
    </source>
</evidence>
<feature type="compositionally biased region" description="Basic and acidic residues" evidence="4">
    <location>
        <begin position="7"/>
        <end position="20"/>
    </location>
</feature>
<dbReference type="EC" id="3.1.4.53" evidence="1"/>
<protein>
    <recommendedName>
        <fullName evidence="1">3',5'-cyclic-AMP phosphodiesterase</fullName>
        <ecNumber evidence="1">3.1.4.53</ecNumber>
    </recommendedName>
</protein>
<dbReference type="AlphaFoldDB" id="A0A4C1UJA1"/>
<dbReference type="OrthoDB" id="189220at2759"/>